<feature type="transmembrane region" description="Helical" evidence="7">
    <location>
        <begin position="366"/>
        <end position="393"/>
    </location>
</feature>
<evidence type="ECO:0000256" key="5">
    <source>
        <dbReference type="ARBA" id="ARBA00023136"/>
    </source>
</evidence>
<evidence type="ECO:0000256" key="6">
    <source>
        <dbReference type="SAM" id="MobiDB-lite"/>
    </source>
</evidence>
<evidence type="ECO:0000256" key="3">
    <source>
        <dbReference type="ARBA" id="ARBA00022692"/>
    </source>
</evidence>
<evidence type="ECO:0000256" key="4">
    <source>
        <dbReference type="ARBA" id="ARBA00022989"/>
    </source>
</evidence>
<keyword evidence="9" id="KW-1185">Reference proteome</keyword>
<dbReference type="PANTHER" id="PTHR21716">
    <property type="entry name" value="TRANSMEMBRANE PROTEIN"/>
    <property type="match status" value="1"/>
</dbReference>
<organism evidence="8 9">
    <name type="scientific">Asaia krungthepensis NRIC 0535</name>
    <dbReference type="NCBI Taxonomy" id="1307925"/>
    <lineage>
        <taxon>Bacteria</taxon>
        <taxon>Pseudomonadati</taxon>
        <taxon>Pseudomonadota</taxon>
        <taxon>Alphaproteobacteria</taxon>
        <taxon>Acetobacterales</taxon>
        <taxon>Acetobacteraceae</taxon>
        <taxon>Asaia</taxon>
    </lineage>
</organism>
<reference evidence="8" key="1">
    <citation type="submission" date="2013-04" db="EMBL/GenBank/DDBJ databases">
        <title>The genome sequencing project of 58 acetic acid bacteria.</title>
        <authorList>
            <person name="Okamoto-Kainuma A."/>
            <person name="Ishikawa M."/>
            <person name="Umino S."/>
            <person name="Koizumi Y."/>
            <person name="Shiwa Y."/>
            <person name="Yoshikawa H."/>
            <person name="Matsutani M."/>
            <person name="Matsushita K."/>
        </authorList>
    </citation>
    <scope>NUCLEOTIDE SEQUENCE</scope>
    <source>
        <strain evidence="8">NRIC 0535</strain>
    </source>
</reference>
<dbReference type="RefSeq" id="WP_264815605.1">
    <property type="nucleotide sequence ID" value="NZ_BAPV01000013.1"/>
</dbReference>
<dbReference type="EMBL" id="BAPV01000013">
    <property type="protein sequence ID" value="GBQ89222.1"/>
    <property type="molecule type" value="Genomic_DNA"/>
</dbReference>
<name>A0ABQ0Q372_9PROT</name>
<evidence type="ECO:0000256" key="2">
    <source>
        <dbReference type="ARBA" id="ARBA00009773"/>
    </source>
</evidence>
<evidence type="ECO:0000256" key="1">
    <source>
        <dbReference type="ARBA" id="ARBA00004141"/>
    </source>
</evidence>
<comment type="caution">
    <text evidence="8">The sequence shown here is derived from an EMBL/GenBank/DDBJ whole genome shotgun (WGS) entry which is preliminary data.</text>
</comment>
<protein>
    <recommendedName>
        <fullName evidence="10">Transporter</fullName>
    </recommendedName>
</protein>
<evidence type="ECO:0000313" key="9">
    <source>
        <dbReference type="Proteomes" id="UP001062776"/>
    </source>
</evidence>
<sequence length="413" mass="43033">MASPLISERHPWVRYVALIGMGVAIYAGAIWISFPLIVALAWGAVIAIAVRPIQRKLGQFIGAKMAAISLIGLTCVLFTIMAGIAGYGAVTEIGSLSEKAQHLIAPHQTSAPANGPDAATQDHAAPPQNDGSAGKPDPTDHNGEEAGSSSGDSSTPALPPAVSTRIDKVKSVLPASIANKIDPQQIMKMAKAQAKSVSKIAGLAAFKILKSIPHLLEAFFIAMLTAACCLLSYGRITSSLRRVSMELTQRDDILLHIVRSVRGAVNGLVLVGIGEALVCSPLIFVADASHAVILTILLAIAASIPFCGYPAAILIGGIVAASGSMNMGIAVAGWGLFVLFCGEHFARPKFISDETRLPFLHTMVAILGGLHMLGLVGLFIGPAIVAAAHMLWCELDGSRRGPKNSKQAARPVS</sequence>
<keyword evidence="4 7" id="KW-1133">Transmembrane helix</keyword>
<keyword evidence="5 7" id="KW-0472">Membrane</keyword>
<feature type="transmembrane region" description="Helical" evidence="7">
    <location>
        <begin position="327"/>
        <end position="346"/>
    </location>
</feature>
<comment type="subcellular location">
    <subcellularLocation>
        <location evidence="1">Membrane</location>
        <topology evidence="1">Multi-pass membrane protein</topology>
    </subcellularLocation>
</comment>
<dbReference type="PANTHER" id="PTHR21716:SF61">
    <property type="entry name" value="BLR8064 PROTEIN"/>
    <property type="match status" value="1"/>
</dbReference>
<evidence type="ECO:0000313" key="8">
    <source>
        <dbReference type="EMBL" id="GBQ89222.1"/>
    </source>
</evidence>
<keyword evidence="3 7" id="KW-0812">Transmembrane</keyword>
<dbReference type="InterPro" id="IPR002549">
    <property type="entry name" value="AI-2E-like"/>
</dbReference>
<proteinExistence type="inferred from homology"/>
<feature type="transmembrane region" description="Helical" evidence="7">
    <location>
        <begin position="65"/>
        <end position="90"/>
    </location>
</feature>
<evidence type="ECO:0008006" key="10">
    <source>
        <dbReference type="Google" id="ProtNLM"/>
    </source>
</evidence>
<feature type="transmembrane region" description="Helical" evidence="7">
    <location>
        <begin position="218"/>
        <end position="236"/>
    </location>
</feature>
<dbReference type="Proteomes" id="UP001062776">
    <property type="component" value="Unassembled WGS sequence"/>
</dbReference>
<feature type="transmembrane region" description="Helical" evidence="7">
    <location>
        <begin position="12"/>
        <end position="30"/>
    </location>
</feature>
<feature type="transmembrane region" description="Helical" evidence="7">
    <location>
        <begin position="292"/>
        <end position="315"/>
    </location>
</feature>
<feature type="transmembrane region" description="Helical" evidence="7">
    <location>
        <begin position="264"/>
        <end position="286"/>
    </location>
</feature>
<feature type="region of interest" description="Disordered" evidence="6">
    <location>
        <begin position="108"/>
        <end position="161"/>
    </location>
</feature>
<gene>
    <name evidence="8" type="ORF">AA0535_1739</name>
</gene>
<comment type="similarity">
    <text evidence="2">Belongs to the autoinducer-2 exporter (AI-2E) (TC 2.A.86) family.</text>
</comment>
<dbReference type="Pfam" id="PF01594">
    <property type="entry name" value="AI-2E_transport"/>
    <property type="match status" value="1"/>
</dbReference>
<accession>A0ABQ0Q372</accession>
<evidence type="ECO:0000256" key="7">
    <source>
        <dbReference type="SAM" id="Phobius"/>
    </source>
</evidence>